<dbReference type="AlphaFoldDB" id="A0AAD3D131"/>
<dbReference type="EMBL" id="BLLK01000051">
    <property type="protein sequence ID" value="GFH55901.1"/>
    <property type="molecule type" value="Genomic_DNA"/>
</dbReference>
<name>A0AAD3D131_9STRA</name>
<evidence type="ECO:0000256" key="1">
    <source>
        <dbReference type="SAM" id="MobiDB-lite"/>
    </source>
</evidence>
<accession>A0AAD3D131</accession>
<gene>
    <name evidence="3" type="ORF">CTEN210_12377</name>
</gene>
<sequence>MKTSLFPVALVLLVLNVCHAASDDRTKALEVQAAMRRELGSSSSSTTSKPKPKHHPKPKTNSSSNGSSTNGDTTGDASDYSDYSGINTDYYDSLSSLAPPSNSNNAGKMFGVAAAGAILAAAAFNSRRQVATEAPHPLAGSIAKRVENFEKFAGPHTEMVRPTTDYDAMPDGAAEV</sequence>
<feature type="signal peptide" evidence="2">
    <location>
        <begin position="1"/>
        <end position="20"/>
    </location>
</feature>
<proteinExistence type="predicted"/>
<organism evidence="3 4">
    <name type="scientific">Chaetoceros tenuissimus</name>
    <dbReference type="NCBI Taxonomy" id="426638"/>
    <lineage>
        <taxon>Eukaryota</taxon>
        <taxon>Sar</taxon>
        <taxon>Stramenopiles</taxon>
        <taxon>Ochrophyta</taxon>
        <taxon>Bacillariophyta</taxon>
        <taxon>Coscinodiscophyceae</taxon>
        <taxon>Chaetocerotophycidae</taxon>
        <taxon>Chaetocerotales</taxon>
        <taxon>Chaetocerotaceae</taxon>
        <taxon>Chaetoceros</taxon>
    </lineage>
</organism>
<feature type="region of interest" description="Disordered" evidence="1">
    <location>
        <begin position="154"/>
        <end position="176"/>
    </location>
</feature>
<evidence type="ECO:0008006" key="5">
    <source>
        <dbReference type="Google" id="ProtNLM"/>
    </source>
</evidence>
<feature type="region of interest" description="Disordered" evidence="1">
    <location>
        <begin position="36"/>
        <end position="80"/>
    </location>
</feature>
<dbReference type="Proteomes" id="UP001054902">
    <property type="component" value="Unassembled WGS sequence"/>
</dbReference>
<evidence type="ECO:0000313" key="4">
    <source>
        <dbReference type="Proteomes" id="UP001054902"/>
    </source>
</evidence>
<evidence type="ECO:0000313" key="3">
    <source>
        <dbReference type="EMBL" id="GFH55901.1"/>
    </source>
</evidence>
<keyword evidence="4" id="KW-1185">Reference proteome</keyword>
<evidence type="ECO:0000256" key="2">
    <source>
        <dbReference type="SAM" id="SignalP"/>
    </source>
</evidence>
<reference evidence="3 4" key="1">
    <citation type="journal article" date="2021" name="Sci. Rep.">
        <title>The genome of the diatom Chaetoceros tenuissimus carries an ancient integrated fragment of an extant virus.</title>
        <authorList>
            <person name="Hongo Y."/>
            <person name="Kimura K."/>
            <person name="Takaki Y."/>
            <person name="Yoshida Y."/>
            <person name="Baba S."/>
            <person name="Kobayashi G."/>
            <person name="Nagasaki K."/>
            <person name="Hano T."/>
            <person name="Tomaru Y."/>
        </authorList>
    </citation>
    <scope>NUCLEOTIDE SEQUENCE [LARGE SCALE GENOMIC DNA]</scope>
    <source>
        <strain evidence="3 4">NIES-3715</strain>
    </source>
</reference>
<keyword evidence="2" id="KW-0732">Signal</keyword>
<protein>
    <recommendedName>
        <fullName evidence="5">PS II complex 12 kDa extrinsic protein</fullName>
    </recommendedName>
</protein>
<feature type="compositionally biased region" description="Low complexity" evidence="1">
    <location>
        <begin position="59"/>
        <end position="78"/>
    </location>
</feature>
<comment type="caution">
    <text evidence="3">The sequence shown here is derived from an EMBL/GenBank/DDBJ whole genome shotgun (WGS) entry which is preliminary data.</text>
</comment>
<feature type="chain" id="PRO_5042125137" description="PS II complex 12 kDa extrinsic protein" evidence="2">
    <location>
        <begin position="21"/>
        <end position="176"/>
    </location>
</feature>